<dbReference type="PANTHER" id="PTHR46033:SF8">
    <property type="entry name" value="PROTEIN MAINTENANCE OF MERISTEMS-LIKE"/>
    <property type="match status" value="1"/>
</dbReference>
<evidence type="ECO:0000256" key="1">
    <source>
        <dbReference type="SAM" id="MobiDB-lite"/>
    </source>
</evidence>
<accession>A0AAV0EGG7</accession>
<dbReference type="Proteomes" id="UP001152523">
    <property type="component" value="Unassembled WGS sequence"/>
</dbReference>
<dbReference type="InterPro" id="IPR044824">
    <property type="entry name" value="MAIN-like"/>
</dbReference>
<feature type="compositionally biased region" description="Acidic residues" evidence="1">
    <location>
        <begin position="320"/>
        <end position="334"/>
    </location>
</feature>
<dbReference type="InterPro" id="IPR019557">
    <property type="entry name" value="AminoTfrase-like_pln_mobile"/>
</dbReference>
<name>A0AAV0EGG7_9ASTE</name>
<gene>
    <name evidence="3" type="ORF">CEPIT_LOCUS24952</name>
</gene>
<dbReference type="AlphaFoldDB" id="A0AAV0EGG7"/>
<evidence type="ECO:0000313" key="4">
    <source>
        <dbReference type="Proteomes" id="UP001152523"/>
    </source>
</evidence>
<dbReference type="Pfam" id="PF10536">
    <property type="entry name" value="PMD"/>
    <property type="match status" value="1"/>
</dbReference>
<feature type="domain" description="Aminotransferase-like plant mobile" evidence="2">
    <location>
        <begin position="84"/>
        <end position="204"/>
    </location>
</feature>
<feature type="region of interest" description="Disordered" evidence="1">
    <location>
        <begin position="281"/>
        <end position="351"/>
    </location>
</feature>
<dbReference type="EMBL" id="CAMAPF010000929">
    <property type="protein sequence ID" value="CAH9123100.1"/>
    <property type="molecule type" value="Genomic_DNA"/>
</dbReference>
<reference evidence="3" key="1">
    <citation type="submission" date="2022-07" db="EMBL/GenBank/DDBJ databases">
        <authorList>
            <person name="Macas J."/>
            <person name="Novak P."/>
            <person name="Neumann P."/>
        </authorList>
    </citation>
    <scope>NUCLEOTIDE SEQUENCE</scope>
</reference>
<feature type="compositionally biased region" description="Basic residues" evidence="1">
    <location>
        <begin position="287"/>
        <end position="306"/>
    </location>
</feature>
<proteinExistence type="predicted"/>
<comment type="caution">
    <text evidence="3">The sequence shown here is derived from an EMBL/GenBank/DDBJ whole genome shotgun (WGS) entry which is preliminary data.</text>
</comment>
<protein>
    <recommendedName>
        <fullName evidence="2">Aminotransferase-like plant mobile domain-containing protein</fullName>
    </recommendedName>
</protein>
<evidence type="ECO:0000259" key="2">
    <source>
        <dbReference type="Pfam" id="PF10536"/>
    </source>
</evidence>
<evidence type="ECO:0000313" key="3">
    <source>
        <dbReference type="EMBL" id="CAH9123100.1"/>
    </source>
</evidence>
<keyword evidence="4" id="KW-1185">Reference proteome</keyword>
<sequence length="395" mass="45906">MCTESAGFTPQETGLRTSDIVMSSVMRCPILPHSTDEEVTQHARVIIWQLLGGFLFPDTSLSRIRLYFLELLQDDLALPRDLNSVRLYRDLLDRMTESQFDFFPYPFDALPQICVDAIRLWAYEGMLVFCNMTERHYPDRFLRQFHIMQDIPKDTEQGNDHHASRSAVSSSVLTWWADRHNHVYALDYEQKMNLEATDRYRRWYSLHGMIRVRNPSHVAPAIGYTPTTRDWGLMKQGMHDVYQLANRAGYEDVKERLERLPLELGNEEMLHHGVFLYPDAQEEPAHVPRRRPHRRRNAPTRDRRHGHADEDRDEYAGDGGNEEEGNADEVEGWGEESQPPPQFSSHQDFPFFEPPTYYGSYQYSTQSDAYVSTYEDTTGVWNTGGRDMAGPSTQC</sequence>
<dbReference type="PANTHER" id="PTHR46033">
    <property type="entry name" value="PROTEIN MAIN-LIKE 2"/>
    <property type="match status" value="1"/>
</dbReference>
<organism evidence="3 4">
    <name type="scientific">Cuscuta epithymum</name>
    <dbReference type="NCBI Taxonomy" id="186058"/>
    <lineage>
        <taxon>Eukaryota</taxon>
        <taxon>Viridiplantae</taxon>
        <taxon>Streptophyta</taxon>
        <taxon>Embryophyta</taxon>
        <taxon>Tracheophyta</taxon>
        <taxon>Spermatophyta</taxon>
        <taxon>Magnoliopsida</taxon>
        <taxon>eudicotyledons</taxon>
        <taxon>Gunneridae</taxon>
        <taxon>Pentapetalae</taxon>
        <taxon>asterids</taxon>
        <taxon>lamiids</taxon>
        <taxon>Solanales</taxon>
        <taxon>Convolvulaceae</taxon>
        <taxon>Cuscuteae</taxon>
        <taxon>Cuscuta</taxon>
        <taxon>Cuscuta subgen. Cuscuta</taxon>
    </lineage>
</organism>
<dbReference type="GO" id="GO:0010073">
    <property type="term" value="P:meristem maintenance"/>
    <property type="evidence" value="ECO:0007669"/>
    <property type="project" value="InterPro"/>
</dbReference>